<dbReference type="Proteomes" id="UP000702425">
    <property type="component" value="Unassembled WGS sequence"/>
</dbReference>
<dbReference type="RefSeq" id="WP_172188045.1">
    <property type="nucleotide sequence ID" value="NZ_CAWPPK010000257.1"/>
</dbReference>
<evidence type="ECO:0000313" key="5">
    <source>
        <dbReference type="Proteomes" id="UP000702425"/>
    </source>
</evidence>
<organism evidence="4 5">
    <name type="scientific">Microcoleus asticus IPMA8</name>
    <dbReference type="NCBI Taxonomy" id="2563858"/>
    <lineage>
        <taxon>Bacteria</taxon>
        <taxon>Bacillati</taxon>
        <taxon>Cyanobacteriota</taxon>
        <taxon>Cyanophyceae</taxon>
        <taxon>Oscillatoriophycideae</taxon>
        <taxon>Oscillatoriales</taxon>
        <taxon>Microcoleaceae</taxon>
        <taxon>Microcoleus</taxon>
        <taxon>Microcoleus asticus</taxon>
    </lineage>
</organism>
<dbReference type="InterPro" id="IPR050121">
    <property type="entry name" value="Cytochrome_P450_monoxygenase"/>
</dbReference>
<keyword evidence="3" id="KW-0349">Heme</keyword>
<protein>
    <submittedName>
        <fullName evidence="4">Cytochrome P450 135A1</fullName>
        <ecNumber evidence="4">1.14.-.-</ecNumber>
    </submittedName>
</protein>
<evidence type="ECO:0000313" key="4">
    <source>
        <dbReference type="EMBL" id="NQE34998.1"/>
    </source>
</evidence>
<dbReference type="PANTHER" id="PTHR24305">
    <property type="entry name" value="CYTOCHROME P450"/>
    <property type="match status" value="1"/>
</dbReference>
<keyword evidence="5" id="KW-1185">Reference proteome</keyword>
<dbReference type="PROSITE" id="PS00086">
    <property type="entry name" value="CYTOCHROME_P450"/>
    <property type="match status" value="1"/>
</dbReference>
<dbReference type="Gene3D" id="1.10.630.10">
    <property type="entry name" value="Cytochrome P450"/>
    <property type="match status" value="1"/>
</dbReference>
<evidence type="ECO:0000256" key="3">
    <source>
        <dbReference type="RuleBase" id="RU000461"/>
    </source>
</evidence>
<dbReference type="InterPro" id="IPR036396">
    <property type="entry name" value="Cyt_P450_sf"/>
</dbReference>
<dbReference type="InterPro" id="IPR017972">
    <property type="entry name" value="Cyt_P450_CS"/>
</dbReference>
<comment type="similarity">
    <text evidence="2 3">Belongs to the cytochrome P450 family.</text>
</comment>
<proteinExistence type="inferred from homology"/>
<sequence length="458" mass="52130">MTLPDGPKNPRLVQLIQWIGDPLTYMDLCAKNYGEIFTTRWGNLKPFVMIHNPQAIQEMLNSKAFDAPGDINGILKPLLGEQSMIVISGEKHKRDRQLLMPPFHGERMRNYGKLICDIAQDVASKWSVDRPFTARTAMQEITMRVILQAVFGLDDGPRLQQLSPLLAAIIDTIGSPLRSSMLFLDWMQQDWGPWSPWGRMKQQQRKINELIDGEIAERRLQPDANRTDILSLMMAARDENGQPMTNEELRDELMTLLFAGHETTATALAWAFYWIHSLPSVRQKLLQELDSLGENLDPMELSRLPYLSAVCQETLRIYPVGMLTFPRVVRSPVELMGHQLEPGTVVFASIYLTHRREDLYPEPLQFKPERFLERQFSPYEYLPFGGGCRRCIGLALAQLEMKLVLATILRDFDLVLAEKKPVQAKRRGVTLGPAGGVRMALLGRRMPQQKREPVASGV</sequence>
<dbReference type="GO" id="GO:0016491">
    <property type="term" value="F:oxidoreductase activity"/>
    <property type="evidence" value="ECO:0007669"/>
    <property type="project" value="UniProtKB-KW"/>
</dbReference>
<keyword evidence="3" id="KW-0408">Iron</keyword>
<dbReference type="PANTHER" id="PTHR24305:SF166">
    <property type="entry name" value="CYTOCHROME P450 12A4, MITOCHONDRIAL-RELATED"/>
    <property type="match status" value="1"/>
</dbReference>
<dbReference type="PRINTS" id="PR00385">
    <property type="entry name" value="P450"/>
</dbReference>
<comment type="caution">
    <text evidence="4">The sequence shown here is derived from an EMBL/GenBank/DDBJ whole genome shotgun (WGS) entry which is preliminary data.</text>
</comment>
<dbReference type="InterPro" id="IPR002401">
    <property type="entry name" value="Cyt_P450_E_grp-I"/>
</dbReference>
<dbReference type="InterPro" id="IPR001128">
    <property type="entry name" value="Cyt_P450"/>
</dbReference>
<evidence type="ECO:0000256" key="1">
    <source>
        <dbReference type="ARBA" id="ARBA00001971"/>
    </source>
</evidence>
<dbReference type="SUPFAM" id="SSF48264">
    <property type="entry name" value="Cytochrome P450"/>
    <property type="match status" value="1"/>
</dbReference>
<gene>
    <name evidence="4" type="ORF">E5S67_02727</name>
</gene>
<dbReference type="PRINTS" id="PR00463">
    <property type="entry name" value="EP450I"/>
</dbReference>
<name>A0ABX2CYK9_9CYAN</name>
<keyword evidence="3" id="KW-0479">Metal-binding</keyword>
<reference evidence="4 5" key="1">
    <citation type="journal article" date="2020" name="Sci. Rep.">
        <title>A novel cyanobacterial geosmin producer, revising GeoA distribution and dispersion patterns in Bacteria.</title>
        <authorList>
            <person name="Churro C."/>
            <person name="Semedo-Aguiar A.P."/>
            <person name="Silva A.D."/>
            <person name="Pereira-Leal J.B."/>
            <person name="Leite R.B."/>
        </authorList>
    </citation>
    <scope>NUCLEOTIDE SEQUENCE [LARGE SCALE GENOMIC DNA]</scope>
    <source>
        <strain evidence="4 5">IPMA8</strain>
    </source>
</reference>
<keyword evidence="3 4" id="KW-0560">Oxidoreductase</keyword>
<evidence type="ECO:0000256" key="2">
    <source>
        <dbReference type="ARBA" id="ARBA00010617"/>
    </source>
</evidence>
<dbReference type="Pfam" id="PF00067">
    <property type="entry name" value="p450"/>
    <property type="match status" value="1"/>
</dbReference>
<dbReference type="EMBL" id="SRRZ01000044">
    <property type="protein sequence ID" value="NQE34998.1"/>
    <property type="molecule type" value="Genomic_DNA"/>
</dbReference>
<accession>A0ABX2CYK9</accession>
<dbReference type="CDD" id="cd11053">
    <property type="entry name" value="CYP110-like"/>
    <property type="match status" value="1"/>
</dbReference>
<comment type="cofactor">
    <cofactor evidence="1">
        <name>heme</name>
        <dbReference type="ChEBI" id="CHEBI:30413"/>
    </cofactor>
</comment>
<dbReference type="EC" id="1.14.-.-" evidence="4"/>
<keyword evidence="3" id="KW-0503">Monooxygenase</keyword>